<evidence type="ECO:0000256" key="23">
    <source>
        <dbReference type="ARBA" id="ARBA00067202"/>
    </source>
</evidence>
<comment type="similarity">
    <text evidence="22">In the C-terminal section; belongs to the thiaminase-2 family.</text>
</comment>
<evidence type="ECO:0000256" key="20">
    <source>
        <dbReference type="ARBA" id="ARBA00061283"/>
    </source>
</evidence>
<evidence type="ECO:0000256" key="16">
    <source>
        <dbReference type="ARBA" id="ARBA00023268"/>
    </source>
</evidence>
<comment type="similarity">
    <text evidence="21">In the central section; belongs to the ThiD family.</text>
</comment>
<evidence type="ECO:0000256" key="9">
    <source>
        <dbReference type="ARBA" id="ARBA00012830"/>
    </source>
</evidence>
<dbReference type="GO" id="GO:0009229">
    <property type="term" value="P:thiamine diphosphate biosynthetic process"/>
    <property type="evidence" value="ECO:0007669"/>
    <property type="project" value="UniProtKB-UniPathway"/>
</dbReference>
<evidence type="ECO:0000256" key="10">
    <source>
        <dbReference type="ARBA" id="ARBA00012963"/>
    </source>
</evidence>
<comment type="cofactor">
    <cofactor evidence="3">
        <name>Mg(2+)</name>
        <dbReference type="ChEBI" id="CHEBI:18420"/>
    </cofactor>
</comment>
<comment type="catalytic activity">
    <reaction evidence="19">
        <text>2-[(2R,5Z)-2-carboxy-4-methylthiazol-5(2H)-ylidene]ethyl phosphate + 4-amino-2-methyl-5-(diphosphooxymethyl)pyrimidine + 2 H(+) = thiamine phosphate + CO2 + diphosphate</text>
        <dbReference type="Rhea" id="RHEA:47844"/>
        <dbReference type="ChEBI" id="CHEBI:15378"/>
        <dbReference type="ChEBI" id="CHEBI:16526"/>
        <dbReference type="ChEBI" id="CHEBI:33019"/>
        <dbReference type="ChEBI" id="CHEBI:37575"/>
        <dbReference type="ChEBI" id="CHEBI:57841"/>
        <dbReference type="ChEBI" id="CHEBI:62899"/>
        <dbReference type="EC" id="2.5.1.3"/>
    </reaction>
</comment>
<evidence type="ECO:0000256" key="13">
    <source>
        <dbReference type="ARBA" id="ARBA00022777"/>
    </source>
</evidence>
<dbReference type="Gene3D" id="3.40.1190.20">
    <property type="match status" value="1"/>
</dbReference>
<dbReference type="GO" id="GO:0004789">
    <property type="term" value="F:thiamine-phosphate diphosphorylase activity"/>
    <property type="evidence" value="ECO:0007669"/>
    <property type="project" value="UniProtKB-EC"/>
</dbReference>
<comment type="catalytic activity">
    <reaction evidence="18">
        <text>2-(2-carboxy-4-methylthiazol-5-yl)ethyl phosphate + 4-amino-2-methyl-5-(diphosphooxymethyl)pyrimidine + 2 H(+) = thiamine phosphate + CO2 + diphosphate</text>
        <dbReference type="Rhea" id="RHEA:47848"/>
        <dbReference type="ChEBI" id="CHEBI:15378"/>
        <dbReference type="ChEBI" id="CHEBI:16526"/>
        <dbReference type="ChEBI" id="CHEBI:33019"/>
        <dbReference type="ChEBI" id="CHEBI:37575"/>
        <dbReference type="ChEBI" id="CHEBI:57841"/>
        <dbReference type="ChEBI" id="CHEBI:62890"/>
        <dbReference type="EC" id="2.5.1.3"/>
    </reaction>
</comment>
<dbReference type="FunFam" id="3.40.1190.20:FF:000003">
    <property type="entry name" value="Phosphomethylpyrimidine kinase ThiD"/>
    <property type="match status" value="1"/>
</dbReference>
<evidence type="ECO:0000256" key="19">
    <source>
        <dbReference type="ARBA" id="ARBA00047883"/>
    </source>
</evidence>
<dbReference type="GO" id="GO:0009228">
    <property type="term" value="P:thiamine biosynthetic process"/>
    <property type="evidence" value="ECO:0007669"/>
    <property type="project" value="UniProtKB-KW"/>
</dbReference>
<evidence type="ECO:0000256" key="1">
    <source>
        <dbReference type="ARBA" id="ARBA00000151"/>
    </source>
</evidence>
<evidence type="ECO:0000256" key="11">
    <source>
        <dbReference type="ARBA" id="ARBA00022679"/>
    </source>
</evidence>
<name>A0A1L7CFT8_9CORY</name>
<dbReference type="CDD" id="cd01169">
    <property type="entry name" value="HMPP_kinase"/>
    <property type="match status" value="1"/>
</dbReference>
<comment type="catalytic activity">
    <reaction evidence="17">
        <text>4-methyl-5-(2-phosphooxyethyl)-thiazole + 4-amino-2-methyl-5-(diphosphooxymethyl)pyrimidine + H(+) = thiamine phosphate + diphosphate</text>
        <dbReference type="Rhea" id="RHEA:22328"/>
        <dbReference type="ChEBI" id="CHEBI:15378"/>
        <dbReference type="ChEBI" id="CHEBI:33019"/>
        <dbReference type="ChEBI" id="CHEBI:37575"/>
        <dbReference type="ChEBI" id="CHEBI:57841"/>
        <dbReference type="ChEBI" id="CHEBI:58296"/>
        <dbReference type="EC" id="2.5.1.3"/>
    </reaction>
</comment>
<proteinExistence type="inferred from homology"/>
<dbReference type="AlphaFoldDB" id="A0A1L7CFT8"/>
<keyword evidence="12" id="KW-0547">Nucleotide-binding</keyword>
<dbReference type="GO" id="GO:0005829">
    <property type="term" value="C:cytosol"/>
    <property type="evidence" value="ECO:0007669"/>
    <property type="project" value="TreeGrafter"/>
</dbReference>
<dbReference type="UniPathway" id="UPA00060">
    <property type="reaction ID" value="UER00138"/>
</dbReference>
<evidence type="ECO:0000256" key="2">
    <source>
        <dbReference type="ARBA" id="ARBA00000565"/>
    </source>
</evidence>
<dbReference type="SUPFAM" id="SSF53613">
    <property type="entry name" value="Ribokinase-like"/>
    <property type="match status" value="1"/>
</dbReference>
<evidence type="ECO:0000256" key="7">
    <source>
        <dbReference type="ARBA" id="ARBA00005165"/>
    </source>
</evidence>
<comment type="pathway">
    <text evidence="7">Cofactor biosynthesis; thiamine diphosphate biosynthesis; thiamine phosphate from 4-amino-2-methyl-5-diphosphomethylpyrimidine and 4-methyl-5-(2-phosphoethyl)-thiazole: step 1/1.</text>
</comment>
<evidence type="ECO:0000256" key="6">
    <source>
        <dbReference type="ARBA" id="ARBA00004769"/>
    </source>
</evidence>
<feature type="domain" description="Pyridoxamine kinase/Phosphomethylpyrimidine kinase" evidence="24">
    <location>
        <begin position="22"/>
        <end position="272"/>
    </location>
</feature>
<evidence type="ECO:0000256" key="5">
    <source>
        <dbReference type="ARBA" id="ARBA00003848"/>
    </source>
</evidence>
<reference evidence="25 26" key="1">
    <citation type="submission" date="2014-08" db="EMBL/GenBank/DDBJ databases">
        <title>Complete genome sequence of Corynebacterium aquilae S-613T(T) (=DSM 44791(T)), isolated from the choana of a healthy golden eagle.</title>
        <authorList>
            <person name="Ruckert C."/>
            <person name="Albersmeier A."/>
            <person name="Winkler A."/>
            <person name="Kalinowski J."/>
        </authorList>
    </citation>
    <scope>NUCLEOTIDE SEQUENCE [LARGE SCALE GENOMIC DNA]</scope>
    <source>
        <strain evidence="25 26">S-613</strain>
    </source>
</reference>
<keyword evidence="11" id="KW-0808">Transferase</keyword>
<dbReference type="GO" id="GO:0005524">
    <property type="term" value="F:ATP binding"/>
    <property type="evidence" value="ECO:0007669"/>
    <property type="project" value="UniProtKB-KW"/>
</dbReference>
<dbReference type="PANTHER" id="PTHR20858">
    <property type="entry name" value="PHOSPHOMETHYLPYRIMIDINE KINASE"/>
    <property type="match status" value="1"/>
</dbReference>
<comment type="catalytic activity">
    <reaction evidence="1">
        <text>4-amino-5-hydroxymethyl-2-methylpyrimidine + ATP = 4-amino-2-methyl-5-(phosphooxymethyl)pyrimidine + ADP + H(+)</text>
        <dbReference type="Rhea" id="RHEA:23096"/>
        <dbReference type="ChEBI" id="CHEBI:15378"/>
        <dbReference type="ChEBI" id="CHEBI:16892"/>
        <dbReference type="ChEBI" id="CHEBI:30616"/>
        <dbReference type="ChEBI" id="CHEBI:58354"/>
        <dbReference type="ChEBI" id="CHEBI:456216"/>
        <dbReference type="EC" id="2.7.1.49"/>
    </reaction>
</comment>
<dbReference type="InterPro" id="IPR013749">
    <property type="entry name" value="PM/HMP-P_kinase-1"/>
</dbReference>
<keyword evidence="16" id="KW-0511">Multifunctional enzyme</keyword>
<dbReference type="PANTHER" id="PTHR20858:SF17">
    <property type="entry name" value="HYDROXYMETHYLPYRIMIDINE_PHOSPHOMETHYLPYRIMIDINE KINASE THI20-RELATED"/>
    <property type="match status" value="1"/>
</dbReference>
<dbReference type="RefSeq" id="WP_075726095.1">
    <property type="nucleotide sequence ID" value="NZ_CP009245.1"/>
</dbReference>
<comment type="pathway">
    <text evidence="6">Cofactor biosynthesis; thiamine diphosphate biosynthesis; 4-amino-2-methyl-5-diphosphomethylpyrimidine from 5-amino-1-(5-phospho-D-ribosyl)imidazole: step 3/3.</text>
</comment>
<dbReference type="EMBL" id="CP009245">
    <property type="protein sequence ID" value="APT84722.1"/>
    <property type="molecule type" value="Genomic_DNA"/>
</dbReference>
<dbReference type="OrthoDB" id="34166at2"/>
<dbReference type="Pfam" id="PF08543">
    <property type="entry name" value="Phos_pyr_kin"/>
    <property type="match status" value="1"/>
</dbReference>
<comment type="function">
    <text evidence="5">Catalyzes the phosphorylation of hydroxymethylpyrimidine phosphate (HMP-P) to HMP-PP, and of HMP to HMP-P.</text>
</comment>
<evidence type="ECO:0000256" key="8">
    <source>
        <dbReference type="ARBA" id="ARBA00012135"/>
    </source>
</evidence>
<comment type="similarity">
    <text evidence="20">In the N-terminal section; belongs to the thiamine-phosphate synthase family.</text>
</comment>
<evidence type="ECO:0000256" key="14">
    <source>
        <dbReference type="ARBA" id="ARBA00022840"/>
    </source>
</evidence>
<dbReference type="NCBIfam" id="TIGR00097">
    <property type="entry name" value="HMP-P_kinase"/>
    <property type="match status" value="1"/>
</dbReference>
<dbReference type="InterPro" id="IPR029056">
    <property type="entry name" value="Ribokinase-like"/>
</dbReference>
<evidence type="ECO:0000256" key="12">
    <source>
        <dbReference type="ARBA" id="ARBA00022741"/>
    </source>
</evidence>
<evidence type="ECO:0000256" key="17">
    <source>
        <dbReference type="ARBA" id="ARBA00047334"/>
    </source>
</evidence>
<dbReference type="GO" id="GO:0008902">
    <property type="term" value="F:hydroxymethylpyrimidine kinase activity"/>
    <property type="evidence" value="ECO:0007669"/>
    <property type="project" value="UniProtKB-EC"/>
</dbReference>
<dbReference type="EC" id="2.7.4.7" evidence="10"/>
<evidence type="ECO:0000256" key="3">
    <source>
        <dbReference type="ARBA" id="ARBA00001946"/>
    </source>
</evidence>
<comment type="catalytic activity">
    <reaction evidence="2">
        <text>4-amino-2-methyl-5-(phosphooxymethyl)pyrimidine + ATP = 4-amino-2-methyl-5-(diphosphooxymethyl)pyrimidine + ADP</text>
        <dbReference type="Rhea" id="RHEA:19893"/>
        <dbReference type="ChEBI" id="CHEBI:30616"/>
        <dbReference type="ChEBI" id="CHEBI:57841"/>
        <dbReference type="ChEBI" id="CHEBI:58354"/>
        <dbReference type="ChEBI" id="CHEBI:456216"/>
        <dbReference type="EC" id="2.7.4.7"/>
    </reaction>
</comment>
<organism evidence="25 26">
    <name type="scientific">Corynebacterium aquilae DSM 44791</name>
    <dbReference type="NCBI Taxonomy" id="1431546"/>
    <lineage>
        <taxon>Bacteria</taxon>
        <taxon>Bacillati</taxon>
        <taxon>Actinomycetota</taxon>
        <taxon>Actinomycetes</taxon>
        <taxon>Mycobacteriales</taxon>
        <taxon>Corynebacteriaceae</taxon>
        <taxon>Corynebacterium</taxon>
    </lineage>
</organism>
<keyword evidence="13" id="KW-0418">Kinase</keyword>
<dbReference type="EC" id="2.5.1.3" evidence="9"/>
<evidence type="ECO:0000313" key="25">
    <source>
        <dbReference type="EMBL" id="APT84722.1"/>
    </source>
</evidence>
<dbReference type="Proteomes" id="UP000185478">
    <property type="component" value="Chromosome"/>
</dbReference>
<dbReference type="GO" id="GO:0008972">
    <property type="term" value="F:phosphomethylpyrimidine kinase activity"/>
    <property type="evidence" value="ECO:0007669"/>
    <property type="project" value="UniProtKB-EC"/>
</dbReference>
<keyword evidence="14" id="KW-0067">ATP-binding</keyword>
<evidence type="ECO:0000256" key="18">
    <source>
        <dbReference type="ARBA" id="ARBA00047851"/>
    </source>
</evidence>
<keyword evidence="15" id="KW-0784">Thiamine biosynthesis</keyword>
<sequence length="292" mass="30310">MTTPSTHQPTRVPRVLAIAGTDPSGGAGIHADIKSISAAGGYAMGAVTAIVSQNTRGVNAVFPLPPQVIEQQIQAVVDDVSIDAVKVGMLGDEDTIAAVAPFLRHLHGSVPIVVDPVMVSTSGHRLLSEGAVDALRALLSQADVLTPNVPELEILCGADTGSLTCREDVGQAARAVMQQHNISVIAKGGHLDATDVGNTVFDRAGAIQHCSSARVDSTATHGTGCSLSSALATRIGAGDSLYQATVWSTRWLRHAIACGEALSVGHGHGPVDHFAHIRPEHGWLDPTRNPLR</sequence>
<evidence type="ECO:0000256" key="21">
    <source>
        <dbReference type="ARBA" id="ARBA00061288"/>
    </source>
</evidence>
<evidence type="ECO:0000256" key="4">
    <source>
        <dbReference type="ARBA" id="ARBA00003814"/>
    </source>
</evidence>
<evidence type="ECO:0000259" key="24">
    <source>
        <dbReference type="Pfam" id="PF08543"/>
    </source>
</evidence>
<dbReference type="STRING" id="1431546.CAQU_06175"/>
<evidence type="ECO:0000313" key="26">
    <source>
        <dbReference type="Proteomes" id="UP000185478"/>
    </source>
</evidence>
<gene>
    <name evidence="25" type="ORF">CAQU_06175</name>
</gene>
<dbReference type="InterPro" id="IPR004399">
    <property type="entry name" value="HMP/HMP-P_kinase_dom"/>
</dbReference>
<accession>A0A1L7CFT8</accession>
<comment type="function">
    <text evidence="4">Condenses 4-methyl-5-(beta-hydroxyethyl)thiazole monophosphate (THZ-P) and 2-methyl-4-amino-5-hydroxymethyl pyrimidine pyrophosphate (HMP-PP) to form thiamine monophosphate (TMP).</text>
</comment>
<evidence type="ECO:0000256" key="15">
    <source>
        <dbReference type="ARBA" id="ARBA00022977"/>
    </source>
</evidence>
<keyword evidence="26" id="KW-1185">Reference proteome</keyword>
<evidence type="ECO:0000256" key="22">
    <source>
        <dbReference type="ARBA" id="ARBA00061559"/>
    </source>
</evidence>
<dbReference type="KEGG" id="caqu:CAQU_06175"/>
<dbReference type="EC" id="2.7.1.49" evidence="8"/>
<protein>
    <recommendedName>
        <fullName evidence="23">Thiamine biosynthesis multifunctional protein ThiED</fullName>
        <ecNumber evidence="9">2.5.1.3</ecNumber>
        <ecNumber evidence="8">2.7.1.49</ecNumber>
        <ecNumber evidence="10">2.7.4.7</ecNumber>
    </recommendedName>
</protein>